<evidence type="ECO:0000313" key="4">
    <source>
        <dbReference type="EMBL" id="NHM13879.1"/>
    </source>
</evidence>
<comment type="similarity">
    <text evidence="1">Belongs to the thioesterase PaaI family.</text>
</comment>
<keyword evidence="6" id="KW-1185">Reference proteome</keyword>
<dbReference type="EMBL" id="WPCR01000004">
    <property type="protein sequence ID" value="NHM13879.1"/>
    <property type="molecule type" value="Genomic_DNA"/>
</dbReference>
<dbReference type="InterPro" id="IPR006683">
    <property type="entry name" value="Thioestr_dom"/>
</dbReference>
<accession>A0A9E6SUH3</accession>
<dbReference type="Gene3D" id="3.10.129.10">
    <property type="entry name" value="Hotdog Thioesterase"/>
    <property type="match status" value="1"/>
</dbReference>
<sequence>MSYLSPDRKLNPDHVRMFIDIVSKGEFYQMLGMRITDLRVGLCEAEVNVVPRLLNSFGGIHGGVYASILDTVTYLAMYGEVDEHEGYATLDLVVNDLKSVNSGTIVARAKPVRSGRRILLAEAEIRSEAGSLLATGTSKMFKAPNVQPLEQMLKYHQIDEPFPPKFVKKPAIVNPGRASTALGA</sequence>
<evidence type="ECO:0000313" key="7">
    <source>
        <dbReference type="Proteomes" id="UP000671910"/>
    </source>
</evidence>
<proteinExistence type="inferred from homology"/>
<dbReference type="InterPro" id="IPR029069">
    <property type="entry name" value="HotDog_dom_sf"/>
</dbReference>
<evidence type="ECO:0000256" key="2">
    <source>
        <dbReference type="ARBA" id="ARBA00022801"/>
    </source>
</evidence>
<reference evidence="4 6" key="1">
    <citation type="submission" date="2019-11" db="EMBL/GenBank/DDBJ databases">
        <title>Eggerthellaceae novel genus isolated from the rectal contents of marmort.</title>
        <authorList>
            <person name="Zhang G."/>
        </authorList>
    </citation>
    <scope>NUCLEOTIDE SEQUENCE [LARGE SCALE GENOMIC DNA]</scope>
    <source>
        <strain evidence="4">Zg-886</strain>
        <strain evidence="6">zg-886</strain>
    </source>
</reference>
<dbReference type="KEGG" id="ebz:J7S26_00350"/>
<dbReference type="AlphaFoldDB" id="A0A9E6SUH3"/>
<name>A0A9E6SUH3_9ACTN</name>
<dbReference type="Proteomes" id="UP000671910">
    <property type="component" value="Chromosome"/>
</dbReference>
<gene>
    <name evidence="4" type="ORF">GMI68_03685</name>
    <name evidence="5" type="ORF">J7S26_00350</name>
</gene>
<dbReference type="Pfam" id="PF03061">
    <property type="entry name" value="4HBT"/>
    <property type="match status" value="1"/>
</dbReference>
<dbReference type="EMBL" id="CP072829">
    <property type="protein sequence ID" value="QTU84429.1"/>
    <property type="molecule type" value="Genomic_DNA"/>
</dbReference>
<organism evidence="5 7">
    <name type="scientific">Xiamenia xianingshaonis</name>
    <dbReference type="NCBI Taxonomy" id="2682776"/>
    <lineage>
        <taxon>Bacteria</taxon>
        <taxon>Bacillati</taxon>
        <taxon>Actinomycetota</taxon>
        <taxon>Coriobacteriia</taxon>
        <taxon>Eggerthellales</taxon>
        <taxon>Eggerthellaceae</taxon>
        <taxon>Xiamenia</taxon>
    </lineage>
</organism>
<dbReference type="RefSeq" id="WP_166338988.1">
    <property type="nucleotide sequence ID" value="NZ_CP072829.1"/>
</dbReference>
<evidence type="ECO:0000259" key="3">
    <source>
        <dbReference type="Pfam" id="PF03061"/>
    </source>
</evidence>
<dbReference type="CDD" id="cd03443">
    <property type="entry name" value="PaaI_thioesterase"/>
    <property type="match status" value="1"/>
</dbReference>
<protein>
    <submittedName>
        <fullName evidence="4">Hotdog fold thioesterase</fullName>
    </submittedName>
    <submittedName>
        <fullName evidence="5">PaaI family thioesterase</fullName>
    </submittedName>
</protein>
<dbReference type="InterPro" id="IPR003736">
    <property type="entry name" value="PAAI_dom"/>
</dbReference>
<dbReference type="Proteomes" id="UP000636394">
    <property type="component" value="Unassembled WGS sequence"/>
</dbReference>
<dbReference type="PANTHER" id="PTHR21660:SF1">
    <property type="entry name" value="ACYL-COENZYME A THIOESTERASE 13"/>
    <property type="match status" value="1"/>
</dbReference>
<keyword evidence="2" id="KW-0378">Hydrolase</keyword>
<feature type="domain" description="Thioesterase" evidence="3">
    <location>
        <begin position="57"/>
        <end position="132"/>
    </location>
</feature>
<reference evidence="5" key="2">
    <citation type="submission" date="2021-04" db="EMBL/GenBank/DDBJ databases">
        <title>Novel species in family Eggerthellaceae.</title>
        <authorList>
            <person name="Zhang G."/>
        </authorList>
    </citation>
    <scope>NUCLEOTIDE SEQUENCE</scope>
    <source>
        <strain evidence="5">Zg-886</strain>
    </source>
</reference>
<dbReference type="NCBIfam" id="TIGR00369">
    <property type="entry name" value="unchar_dom_1"/>
    <property type="match status" value="1"/>
</dbReference>
<dbReference type="SUPFAM" id="SSF54637">
    <property type="entry name" value="Thioesterase/thiol ester dehydrase-isomerase"/>
    <property type="match status" value="1"/>
</dbReference>
<dbReference type="InterPro" id="IPR039298">
    <property type="entry name" value="ACOT13"/>
</dbReference>
<evidence type="ECO:0000256" key="1">
    <source>
        <dbReference type="ARBA" id="ARBA00008324"/>
    </source>
</evidence>
<dbReference type="PANTHER" id="PTHR21660">
    <property type="entry name" value="THIOESTERASE SUPERFAMILY MEMBER-RELATED"/>
    <property type="match status" value="1"/>
</dbReference>
<evidence type="ECO:0000313" key="5">
    <source>
        <dbReference type="EMBL" id="QTU84429.1"/>
    </source>
</evidence>
<evidence type="ECO:0000313" key="6">
    <source>
        <dbReference type="Proteomes" id="UP000636394"/>
    </source>
</evidence>
<dbReference type="GO" id="GO:0047617">
    <property type="term" value="F:fatty acyl-CoA hydrolase activity"/>
    <property type="evidence" value="ECO:0007669"/>
    <property type="project" value="InterPro"/>
</dbReference>